<feature type="domain" description="ABC transporter" evidence="5">
    <location>
        <begin position="2"/>
        <end position="232"/>
    </location>
</feature>
<evidence type="ECO:0000313" key="7">
    <source>
        <dbReference type="Proteomes" id="UP000013085"/>
    </source>
</evidence>
<gene>
    <name evidence="6" type="ORF">HMPREF1090_00737</name>
</gene>
<protein>
    <submittedName>
        <fullName evidence="6">ABC transporter ATP-binding protein</fullName>
    </submittedName>
</protein>
<dbReference type="PANTHER" id="PTHR43335:SF3">
    <property type="entry name" value="ABC TRANSPORTER"/>
    <property type="match status" value="1"/>
</dbReference>
<evidence type="ECO:0000313" key="6">
    <source>
        <dbReference type="EMBL" id="ENZ19353.1"/>
    </source>
</evidence>
<comment type="similarity">
    <text evidence="1">Belongs to the ABC transporter superfamily.</text>
</comment>
<dbReference type="PATRIC" id="fig|999408.3.peg.786"/>
<evidence type="ECO:0000256" key="3">
    <source>
        <dbReference type="ARBA" id="ARBA00022741"/>
    </source>
</evidence>
<dbReference type="AlphaFoldDB" id="A0A0E2HUD5"/>
<dbReference type="PROSITE" id="PS50893">
    <property type="entry name" value="ABC_TRANSPORTER_2"/>
    <property type="match status" value="1"/>
</dbReference>
<dbReference type="InterPro" id="IPR003593">
    <property type="entry name" value="AAA+_ATPase"/>
</dbReference>
<name>A0A0E2HUD5_9FIRM</name>
<keyword evidence="3" id="KW-0547">Nucleotide-binding</keyword>
<dbReference type="SUPFAM" id="SSF52540">
    <property type="entry name" value="P-loop containing nucleoside triphosphate hydrolases"/>
    <property type="match status" value="1"/>
</dbReference>
<evidence type="ECO:0000256" key="2">
    <source>
        <dbReference type="ARBA" id="ARBA00022448"/>
    </source>
</evidence>
<dbReference type="EMBL" id="AGYR01000005">
    <property type="protein sequence ID" value="ENZ19353.1"/>
    <property type="molecule type" value="Genomic_DNA"/>
</dbReference>
<keyword evidence="2" id="KW-0813">Transport</keyword>
<organism evidence="6 7">
    <name type="scientific">[Clostridium] clostridioforme 90A8</name>
    <dbReference type="NCBI Taxonomy" id="999408"/>
    <lineage>
        <taxon>Bacteria</taxon>
        <taxon>Bacillati</taxon>
        <taxon>Bacillota</taxon>
        <taxon>Clostridia</taxon>
        <taxon>Lachnospirales</taxon>
        <taxon>Lachnospiraceae</taxon>
        <taxon>Enterocloster</taxon>
    </lineage>
</organism>
<dbReference type="RefSeq" id="WP_002594401.1">
    <property type="nucleotide sequence ID" value="NZ_KB850987.1"/>
</dbReference>
<dbReference type="Gene3D" id="3.40.50.300">
    <property type="entry name" value="P-loop containing nucleotide triphosphate hydrolases"/>
    <property type="match status" value="1"/>
</dbReference>
<dbReference type="GO" id="GO:0016887">
    <property type="term" value="F:ATP hydrolysis activity"/>
    <property type="evidence" value="ECO:0007669"/>
    <property type="project" value="InterPro"/>
</dbReference>
<evidence type="ECO:0000256" key="1">
    <source>
        <dbReference type="ARBA" id="ARBA00005417"/>
    </source>
</evidence>
<dbReference type="PANTHER" id="PTHR43335">
    <property type="entry name" value="ABC TRANSPORTER, ATP-BINDING PROTEIN"/>
    <property type="match status" value="1"/>
</dbReference>
<evidence type="ECO:0000259" key="5">
    <source>
        <dbReference type="PROSITE" id="PS50893"/>
    </source>
</evidence>
<dbReference type="Proteomes" id="UP000013085">
    <property type="component" value="Unassembled WGS sequence"/>
</dbReference>
<dbReference type="GO" id="GO:0005524">
    <property type="term" value="F:ATP binding"/>
    <property type="evidence" value="ECO:0007669"/>
    <property type="project" value="UniProtKB-KW"/>
</dbReference>
<keyword evidence="4 6" id="KW-0067">ATP-binding</keyword>
<accession>A0A0E2HUD5</accession>
<dbReference type="CDD" id="cd03230">
    <property type="entry name" value="ABC_DR_subfamily_A"/>
    <property type="match status" value="1"/>
</dbReference>
<dbReference type="Pfam" id="PF00005">
    <property type="entry name" value="ABC_tran"/>
    <property type="match status" value="1"/>
</dbReference>
<dbReference type="SMART" id="SM00382">
    <property type="entry name" value="AAA"/>
    <property type="match status" value="1"/>
</dbReference>
<reference evidence="6 7" key="1">
    <citation type="submission" date="2013-01" db="EMBL/GenBank/DDBJ databases">
        <title>The Genome Sequence of Clostridium clostridioforme 90A8.</title>
        <authorList>
            <consortium name="The Broad Institute Genome Sequencing Platform"/>
            <person name="Earl A."/>
            <person name="Ward D."/>
            <person name="Feldgarden M."/>
            <person name="Gevers D."/>
            <person name="Courvalin P."/>
            <person name="Lambert T."/>
            <person name="Walker B."/>
            <person name="Young S.K."/>
            <person name="Zeng Q."/>
            <person name="Gargeya S."/>
            <person name="Fitzgerald M."/>
            <person name="Haas B."/>
            <person name="Abouelleil A."/>
            <person name="Alvarado L."/>
            <person name="Arachchi H.M."/>
            <person name="Berlin A.M."/>
            <person name="Chapman S.B."/>
            <person name="Dewar J."/>
            <person name="Goldberg J."/>
            <person name="Griggs A."/>
            <person name="Gujja S."/>
            <person name="Hansen M."/>
            <person name="Howarth C."/>
            <person name="Imamovic A."/>
            <person name="Larimer J."/>
            <person name="McCowan C."/>
            <person name="Murphy C."/>
            <person name="Neiman D."/>
            <person name="Pearson M."/>
            <person name="Priest M."/>
            <person name="Roberts A."/>
            <person name="Saif S."/>
            <person name="Shea T."/>
            <person name="Sisk P."/>
            <person name="Sykes S."/>
            <person name="Wortman J."/>
            <person name="Nusbaum C."/>
            <person name="Birren B."/>
        </authorList>
    </citation>
    <scope>NUCLEOTIDE SEQUENCE [LARGE SCALE GENOMIC DNA]</scope>
    <source>
        <strain evidence="6 7">90A8</strain>
    </source>
</reference>
<comment type="caution">
    <text evidence="6">The sequence shown here is derived from an EMBL/GenBank/DDBJ whole genome shotgun (WGS) entry which is preliminary data.</text>
</comment>
<sequence>MLEIRGLHKIYGKYHALSGLDMTVETGALYGFVGPNGAGKTTTIKIMTGLLEAEEGRITINGMDARADLGKLKSMIGYVPDFFGVYDNLTVSEYMEFFAACHHISGLVARKRYTALLEQVGLEDKLDFFVDGLSRGMKQRLCLARALIHDPSILILDEPTSGLDPRTRFEFREILKELQESGKTIVISSHVLSELSELCTDIGIIDQGRMVLEGNIDDILSRVNTSNPLVISVFTNIDKALSILKSHPCVQTISLREQDICVRFAGDAQDEALLLQQLIDSDVLVNGFTREKGSLESVFMQLTEHEEERVVLSYDAKSGL</sequence>
<dbReference type="InterPro" id="IPR003439">
    <property type="entry name" value="ABC_transporter-like_ATP-bd"/>
</dbReference>
<dbReference type="InterPro" id="IPR027417">
    <property type="entry name" value="P-loop_NTPase"/>
</dbReference>
<evidence type="ECO:0000256" key="4">
    <source>
        <dbReference type="ARBA" id="ARBA00022840"/>
    </source>
</evidence>
<proteinExistence type="inferred from homology"/>
<dbReference type="HOGENOM" id="CLU_000604_1_2_9"/>